<protein>
    <submittedName>
        <fullName evidence="1">Uncharacterized protein</fullName>
    </submittedName>
</protein>
<dbReference type="Proteomes" id="UP000272888">
    <property type="component" value="Unassembled WGS sequence"/>
</dbReference>
<dbReference type="AlphaFoldDB" id="A0A3A8Q3B5"/>
<comment type="caution">
    <text evidence="1">The sequence shown here is derived from an EMBL/GenBank/DDBJ whole genome shotgun (WGS) entry which is preliminary data.</text>
</comment>
<evidence type="ECO:0000313" key="2">
    <source>
        <dbReference type="Proteomes" id="UP000272888"/>
    </source>
</evidence>
<dbReference type="EMBL" id="RAWB01000077">
    <property type="protein sequence ID" value="RKH62568.1"/>
    <property type="molecule type" value="Genomic_DNA"/>
</dbReference>
<sequence>MRSEELDLLKEDTFEELLVRAGLEEGDALPVRRNPFTPEDASEVLERLMEKPVTLGTFPPRMAAGFLLREVLERGEVSREELIRRVARFAHEQVAVLRPDGYLAWALDGTTQQKVAPVEWKNGAFRASHFELGRFYSGRSGVFRHADAQLRSVDGPPLAEVYDDADVVNRSLDGAEDAFGELYHALGQLLSRPTDTLVGLRNLPAGLVALIASSPEYWERFQYMTRGEQIREAARLTTNVIALWGTASATTRTLTRAMAGASATVPALTVSAEGVLGVECVAVPVGRAAAVLSGGPGAAIILQRVEDEVSPGGEGGDGSLEASTSLGPKAYSSYKSFRRAMGPAGEGKEWHHVVEQTDGNVARFGPKAIHNTENVIPLDKDLHARISAAYSSKNLQTTGSYQLTVRQWLSAQPYAAQREFGLRAIENARNGIL</sequence>
<dbReference type="RefSeq" id="WP_120643169.1">
    <property type="nucleotide sequence ID" value="NZ_RAWB01000077.1"/>
</dbReference>
<evidence type="ECO:0000313" key="1">
    <source>
        <dbReference type="EMBL" id="RKH62568.1"/>
    </source>
</evidence>
<reference evidence="2" key="1">
    <citation type="submission" date="2018-09" db="EMBL/GenBank/DDBJ databases">
        <authorList>
            <person name="Livingstone P.G."/>
            <person name="Whitworth D.E."/>
        </authorList>
    </citation>
    <scope>NUCLEOTIDE SEQUENCE [LARGE SCALE GENOMIC DNA]</scope>
    <source>
        <strain evidence="2">CA051B</strain>
    </source>
</reference>
<proteinExistence type="predicted"/>
<gene>
    <name evidence="1" type="ORF">D7V93_09985</name>
</gene>
<keyword evidence="2" id="KW-1185">Reference proteome</keyword>
<organism evidence="1 2">
    <name type="scientific">Corallococcus llansteffanensis</name>
    <dbReference type="NCBI Taxonomy" id="2316731"/>
    <lineage>
        <taxon>Bacteria</taxon>
        <taxon>Pseudomonadati</taxon>
        <taxon>Myxococcota</taxon>
        <taxon>Myxococcia</taxon>
        <taxon>Myxococcales</taxon>
        <taxon>Cystobacterineae</taxon>
        <taxon>Myxococcaceae</taxon>
        <taxon>Corallococcus</taxon>
    </lineage>
</organism>
<name>A0A3A8Q3B5_9BACT</name>
<accession>A0A3A8Q3B5</accession>